<dbReference type="SUPFAM" id="SSF51905">
    <property type="entry name" value="FAD/NAD(P)-binding domain"/>
    <property type="match status" value="1"/>
</dbReference>
<dbReference type="PANTHER" id="PTHR10742">
    <property type="entry name" value="FLAVIN MONOAMINE OXIDASE"/>
    <property type="match status" value="1"/>
</dbReference>
<dbReference type="InterPro" id="IPR002937">
    <property type="entry name" value="Amino_oxidase"/>
</dbReference>
<protein>
    <recommendedName>
        <fullName evidence="1">Amine oxidase domain-containing protein</fullName>
    </recommendedName>
</protein>
<accession>A0A9N9VX09</accession>
<feature type="domain" description="Amine oxidase" evidence="1">
    <location>
        <begin position="108"/>
        <end position="604"/>
    </location>
</feature>
<reference evidence="2" key="1">
    <citation type="submission" date="2021-10" db="EMBL/GenBank/DDBJ databases">
        <authorList>
            <person name="Piombo E."/>
        </authorList>
    </citation>
    <scope>NUCLEOTIDE SEQUENCE</scope>
</reference>
<name>A0A9N9VX09_9HYPO</name>
<dbReference type="Pfam" id="PF01593">
    <property type="entry name" value="Amino_oxidase"/>
    <property type="match status" value="1"/>
</dbReference>
<dbReference type="Gene3D" id="1.10.10.1620">
    <property type="match status" value="1"/>
</dbReference>
<evidence type="ECO:0000259" key="1">
    <source>
        <dbReference type="Pfam" id="PF01593"/>
    </source>
</evidence>
<gene>
    <name evidence="2" type="ORF">CRHIZ90672A_00006746</name>
</gene>
<dbReference type="OrthoDB" id="7777654at2759"/>
<dbReference type="Proteomes" id="UP000696573">
    <property type="component" value="Unassembled WGS sequence"/>
</dbReference>
<dbReference type="EMBL" id="CABFNQ020000748">
    <property type="protein sequence ID" value="CAH0033782.1"/>
    <property type="molecule type" value="Genomic_DNA"/>
</dbReference>
<comment type="caution">
    <text evidence="2">The sequence shown here is derived from an EMBL/GenBank/DDBJ whole genome shotgun (WGS) entry which is preliminary data.</text>
</comment>
<dbReference type="GO" id="GO:0009063">
    <property type="term" value="P:amino acid catabolic process"/>
    <property type="evidence" value="ECO:0007669"/>
    <property type="project" value="TreeGrafter"/>
</dbReference>
<dbReference type="PANTHER" id="PTHR10742:SF342">
    <property type="entry name" value="AMINE OXIDASE"/>
    <property type="match status" value="1"/>
</dbReference>
<dbReference type="Gene3D" id="3.90.660.10">
    <property type="match status" value="1"/>
</dbReference>
<dbReference type="Gene3D" id="1.10.405.10">
    <property type="entry name" value="Guanine Nucleotide Dissociation Inhibitor, domain 1"/>
    <property type="match status" value="1"/>
</dbReference>
<organism evidence="2 3">
    <name type="scientific">Clonostachys rhizophaga</name>
    <dbReference type="NCBI Taxonomy" id="160324"/>
    <lineage>
        <taxon>Eukaryota</taxon>
        <taxon>Fungi</taxon>
        <taxon>Dikarya</taxon>
        <taxon>Ascomycota</taxon>
        <taxon>Pezizomycotina</taxon>
        <taxon>Sordariomycetes</taxon>
        <taxon>Hypocreomycetidae</taxon>
        <taxon>Hypocreales</taxon>
        <taxon>Bionectriaceae</taxon>
        <taxon>Clonostachys</taxon>
    </lineage>
</organism>
<dbReference type="InterPro" id="IPR036188">
    <property type="entry name" value="FAD/NAD-bd_sf"/>
</dbReference>
<keyword evidence="3" id="KW-1185">Reference proteome</keyword>
<dbReference type="Gene3D" id="3.50.50.60">
    <property type="entry name" value="FAD/NAD(P)-binding domain"/>
    <property type="match status" value="1"/>
</dbReference>
<proteinExistence type="predicted"/>
<dbReference type="SUPFAM" id="SSF54373">
    <property type="entry name" value="FAD-linked reductases, C-terminal domain"/>
    <property type="match status" value="1"/>
</dbReference>
<dbReference type="GO" id="GO:0001716">
    <property type="term" value="F:L-amino-acid oxidase activity"/>
    <property type="evidence" value="ECO:0007669"/>
    <property type="project" value="TreeGrafter"/>
</dbReference>
<dbReference type="AlphaFoldDB" id="A0A9N9VX09"/>
<evidence type="ECO:0000313" key="2">
    <source>
        <dbReference type="EMBL" id="CAH0033782.1"/>
    </source>
</evidence>
<sequence length="629" mass="70125">MASLASSPISTHTCKDVASPATSPLLGFLLNFAQTRQDKPYVEVIHRQNRSGLWTIGDGFRKDVQPGAESEVPDESAQDEKVYTDLINSDGLSPVSNGPTVTVVGAGISGLVAAYELKRAKFKVRILEASSRVGGRIITRRDPEFAPGLHAEGGAMRIPANHYLLREYIRKFNIDQYMPFEMANKFIYLAGYRGGTTLTYDDFNEKLRQRDPDLLSLFPNLHDNEKGQTVDDLFFAAVEPVVQLFRKYYAVPGDESTRIRNAYQEVTKAYDKYTLRSYLTDVAGWSTDALNLYDLGNAHVVFENGFIESWKDAFLSSNTSGADAGMQQLQNGMDQVPKAFISPDRGDLSLAEDITYGARVINITDLDPPKDGSSPQIELEYETPTGFKQKVRSDYIVLSVPYTAQRAIAKSKAFSPAIEQAIRDVRYIEITKVLLQYSKRWWEHEFSKRNQGTDGGLISDLPIRYTMCPVGKDNEQFKNTQRSTIMAAYTFQQDSTILASMTPERRIRVAAENLNTVFAEANSLDYLEAGASQAFPTDELAGGSAFTYFAPKQKTQYLETMRSPDWAYPEGSSNHRVFFAGEHASYTHGWIHGAMEAGLRCAQQAHTSANSLPSKQVYESSFDPGFGFV</sequence>
<evidence type="ECO:0000313" key="3">
    <source>
        <dbReference type="Proteomes" id="UP000696573"/>
    </source>
</evidence>
<dbReference type="InterPro" id="IPR050281">
    <property type="entry name" value="Flavin_monoamine_oxidase"/>
</dbReference>